<dbReference type="OrthoDB" id="6247875at2759"/>
<dbReference type="PANTHER" id="PTHR45789">
    <property type="entry name" value="FI18025P1"/>
    <property type="match status" value="1"/>
</dbReference>
<dbReference type="PANTHER" id="PTHR45789:SF2">
    <property type="entry name" value="FI18025P1"/>
    <property type="match status" value="1"/>
</dbReference>
<dbReference type="Pfam" id="PF00505">
    <property type="entry name" value="HMG_box"/>
    <property type="match status" value="1"/>
</dbReference>
<evidence type="ECO:0000259" key="5">
    <source>
        <dbReference type="PROSITE" id="PS50118"/>
    </source>
</evidence>
<dbReference type="AlphaFoldDB" id="A0A1Y2IJJ6"/>
<dbReference type="InterPro" id="IPR009071">
    <property type="entry name" value="HMG_box_dom"/>
</dbReference>
<dbReference type="GO" id="GO:0000981">
    <property type="term" value="F:DNA-binding transcription factor activity, RNA polymerase II-specific"/>
    <property type="evidence" value="ECO:0007669"/>
    <property type="project" value="TreeGrafter"/>
</dbReference>
<dbReference type="SMART" id="SM00398">
    <property type="entry name" value="HMG"/>
    <property type="match status" value="1"/>
</dbReference>
<feature type="compositionally biased region" description="Basic and acidic residues" evidence="4">
    <location>
        <begin position="130"/>
        <end position="146"/>
    </location>
</feature>
<dbReference type="GO" id="GO:0000978">
    <property type="term" value="F:RNA polymerase II cis-regulatory region sequence-specific DNA binding"/>
    <property type="evidence" value="ECO:0007669"/>
    <property type="project" value="TreeGrafter"/>
</dbReference>
<dbReference type="Proteomes" id="UP000193067">
    <property type="component" value="Unassembled WGS sequence"/>
</dbReference>
<feature type="domain" description="HMG box" evidence="5">
    <location>
        <begin position="46"/>
        <end position="117"/>
    </location>
</feature>
<feature type="compositionally biased region" description="Pro residues" evidence="4">
    <location>
        <begin position="36"/>
        <end position="50"/>
    </location>
</feature>
<dbReference type="CDD" id="cd01389">
    <property type="entry name" value="HMG-box_ROX1-like"/>
    <property type="match status" value="1"/>
</dbReference>
<feature type="region of interest" description="Disordered" evidence="4">
    <location>
        <begin position="24"/>
        <end position="50"/>
    </location>
</feature>
<keyword evidence="1 3" id="KW-0238">DNA-binding</keyword>
<evidence type="ECO:0000313" key="7">
    <source>
        <dbReference type="Proteomes" id="UP000193067"/>
    </source>
</evidence>
<protein>
    <recommendedName>
        <fullName evidence="5">HMG box domain-containing protein</fullName>
    </recommendedName>
</protein>
<organism evidence="6 7">
    <name type="scientific">Trametes coccinea (strain BRFM310)</name>
    <name type="common">Pycnoporus coccineus</name>
    <dbReference type="NCBI Taxonomy" id="1353009"/>
    <lineage>
        <taxon>Eukaryota</taxon>
        <taxon>Fungi</taxon>
        <taxon>Dikarya</taxon>
        <taxon>Basidiomycota</taxon>
        <taxon>Agaricomycotina</taxon>
        <taxon>Agaricomycetes</taxon>
        <taxon>Polyporales</taxon>
        <taxon>Polyporaceae</taxon>
        <taxon>Trametes</taxon>
    </lineage>
</organism>
<evidence type="ECO:0000256" key="4">
    <source>
        <dbReference type="SAM" id="MobiDB-lite"/>
    </source>
</evidence>
<evidence type="ECO:0000313" key="6">
    <source>
        <dbReference type="EMBL" id="OSD01298.1"/>
    </source>
</evidence>
<proteinExistence type="predicted"/>
<sequence>MPQLGQCGTTDTLLLRLSVSKRHTIKTSRKHAMAPMTPPSRPVEQPPRPPNAWMLYRAEKSKEFTEGRPEGVGLPQSQISKILGQRWTQEPKAVRDIYERKAAEAKREHDRMYPGYKYTPIPKAERQKRRAEAKAAKERARAEAKMAKASGRKSGRTSPQRGSETGSVGVGHAIPVPPDFLRVPHDPSAVPYPSAITQYPVTLFRPSLNATSYLSWSTKQWMARSMQQQGVASARSDGGSVSNDRLLIAVSGSDLFVIWLMC</sequence>
<feature type="compositionally biased region" description="Polar residues" evidence="4">
    <location>
        <begin position="156"/>
        <end position="166"/>
    </location>
</feature>
<dbReference type="Gene3D" id="1.10.30.10">
    <property type="entry name" value="High mobility group box domain"/>
    <property type="match status" value="1"/>
</dbReference>
<dbReference type="STRING" id="1353009.A0A1Y2IJJ6"/>
<accession>A0A1Y2IJJ6</accession>
<evidence type="ECO:0000256" key="1">
    <source>
        <dbReference type="ARBA" id="ARBA00023125"/>
    </source>
</evidence>
<dbReference type="EMBL" id="KZ084112">
    <property type="protein sequence ID" value="OSD01298.1"/>
    <property type="molecule type" value="Genomic_DNA"/>
</dbReference>
<reference evidence="6 7" key="1">
    <citation type="journal article" date="2015" name="Biotechnol. Biofuels">
        <title>Enhanced degradation of softwood versus hardwood by the white-rot fungus Pycnoporus coccineus.</title>
        <authorList>
            <person name="Couturier M."/>
            <person name="Navarro D."/>
            <person name="Chevret D."/>
            <person name="Henrissat B."/>
            <person name="Piumi F."/>
            <person name="Ruiz-Duenas F.J."/>
            <person name="Martinez A.T."/>
            <person name="Grigoriev I.V."/>
            <person name="Riley R."/>
            <person name="Lipzen A."/>
            <person name="Berrin J.G."/>
            <person name="Master E.R."/>
            <person name="Rosso M.N."/>
        </authorList>
    </citation>
    <scope>NUCLEOTIDE SEQUENCE [LARGE SCALE GENOMIC DNA]</scope>
    <source>
        <strain evidence="6 7">BRFM310</strain>
    </source>
</reference>
<dbReference type="InterPro" id="IPR051356">
    <property type="entry name" value="SOX/SOX-like_TF"/>
</dbReference>
<evidence type="ECO:0000256" key="2">
    <source>
        <dbReference type="ARBA" id="ARBA00023242"/>
    </source>
</evidence>
<name>A0A1Y2IJJ6_TRAC3</name>
<evidence type="ECO:0000256" key="3">
    <source>
        <dbReference type="PROSITE-ProRule" id="PRU00267"/>
    </source>
</evidence>
<gene>
    <name evidence="6" type="ORF">PYCCODRAFT_1412865</name>
</gene>
<dbReference type="InterPro" id="IPR036910">
    <property type="entry name" value="HMG_box_dom_sf"/>
</dbReference>
<keyword evidence="2 3" id="KW-0539">Nucleus</keyword>
<dbReference type="GO" id="GO:0005634">
    <property type="term" value="C:nucleus"/>
    <property type="evidence" value="ECO:0007669"/>
    <property type="project" value="UniProtKB-UniRule"/>
</dbReference>
<feature type="region of interest" description="Disordered" evidence="4">
    <location>
        <begin position="106"/>
        <end position="171"/>
    </location>
</feature>
<dbReference type="SUPFAM" id="SSF47095">
    <property type="entry name" value="HMG-box"/>
    <property type="match status" value="1"/>
</dbReference>
<keyword evidence="7" id="KW-1185">Reference proteome</keyword>
<dbReference type="PROSITE" id="PS50118">
    <property type="entry name" value="HMG_BOX_2"/>
    <property type="match status" value="1"/>
</dbReference>
<feature type="DNA-binding region" description="HMG box" evidence="3">
    <location>
        <begin position="46"/>
        <end position="117"/>
    </location>
</feature>